<dbReference type="Proteomes" id="UP000001940">
    <property type="component" value="Chromosome V"/>
</dbReference>
<dbReference type="OrthoDB" id="5828643at2759"/>
<dbReference type="FunCoup" id="P90816">
    <property type="interactions" value="1"/>
</dbReference>
<feature type="transmembrane region" description="Helical" evidence="1">
    <location>
        <begin position="131"/>
        <end position="164"/>
    </location>
</feature>
<dbReference type="EMBL" id="BX284605">
    <property type="protein sequence ID" value="CAB02901.2"/>
    <property type="molecule type" value="Genomic_DNA"/>
</dbReference>
<evidence type="ECO:0000256" key="1">
    <source>
        <dbReference type="SAM" id="Phobius"/>
    </source>
</evidence>
<feature type="transmembrane region" description="Helical" evidence="1">
    <location>
        <begin position="16"/>
        <end position="40"/>
    </location>
</feature>
<feature type="transmembrane region" description="Helical" evidence="1">
    <location>
        <begin position="61"/>
        <end position="84"/>
    </location>
</feature>
<evidence type="ECO:0000313" key="4">
    <source>
        <dbReference type="Proteomes" id="UP000001940"/>
    </source>
</evidence>
<evidence type="ECO:0000259" key="2">
    <source>
        <dbReference type="Pfam" id="PF10328"/>
    </source>
</evidence>
<dbReference type="eggNOG" id="ENOG502TM7H">
    <property type="taxonomic scope" value="Eukaryota"/>
</dbReference>
<dbReference type="KEGG" id="cel:CELE_F09F3.2"/>
<dbReference type="OMA" id="AATWAYF"/>
<keyword evidence="1" id="KW-0812">Transmembrane</keyword>
<keyword evidence="1" id="KW-0472">Membrane</keyword>
<dbReference type="PANTHER" id="PTHR46611:SF1">
    <property type="entry name" value="7TM GPCR SERPENTINE RECEPTOR CLASS X (SRX) DOMAIN-CONTAINING PROTEIN"/>
    <property type="match status" value="1"/>
</dbReference>
<evidence type="ECO:0000313" key="3">
    <source>
        <dbReference type="EMBL" id="CAB02901.2"/>
    </source>
</evidence>
<dbReference type="HOGENOM" id="CLU_070417_0_0_1"/>
<name>P90816_CAEEL</name>
<feature type="transmembrane region" description="Helical" evidence="1">
    <location>
        <begin position="259"/>
        <end position="284"/>
    </location>
</feature>
<keyword evidence="3" id="KW-0675">Receptor</keyword>
<dbReference type="AlphaFoldDB" id="P90816"/>
<dbReference type="AGR" id="WB:WBGene00006022"/>
<dbReference type="InParanoid" id="P90816"/>
<protein>
    <submittedName>
        <fullName evidence="3">7TM GPCR serpentine receptor class x (Srx) domain-containing protein</fullName>
    </submittedName>
</protein>
<dbReference type="Pfam" id="PF10328">
    <property type="entry name" value="7TM_GPCR_Srx"/>
    <property type="match status" value="1"/>
</dbReference>
<keyword evidence="4" id="KW-1185">Reference proteome</keyword>
<organism evidence="3 4">
    <name type="scientific">Caenorhabditis elegans</name>
    <dbReference type="NCBI Taxonomy" id="6239"/>
    <lineage>
        <taxon>Eukaryota</taxon>
        <taxon>Metazoa</taxon>
        <taxon>Ecdysozoa</taxon>
        <taxon>Nematoda</taxon>
        <taxon>Chromadorea</taxon>
        <taxon>Rhabditida</taxon>
        <taxon>Rhabditina</taxon>
        <taxon>Rhabditomorpha</taxon>
        <taxon>Rhabditoidea</taxon>
        <taxon>Rhabditidae</taxon>
        <taxon>Peloderinae</taxon>
        <taxon>Caenorhabditis</taxon>
    </lineage>
</organism>
<dbReference type="CTD" id="184250"/>
<dbReference type="WormBase" id="F09F3.2">
    <property type="protein sequence ID" value="CE36288"/>
    <property type="gene ID" value="WBGene00006022"/>
    <property type="gene designation" value="srx-131"/>
</dbReference>
<feature type="transmembrane region" description="Helical" evidence="1">
    <location>
        <begin position="90"/>
        <end position="110"/>
    </location>
</feature>
<dbReference type="GeneID" id="184250"/>
<dbReference type="PaxDb" id="6239-F09F3.2"/>
<dbReference type="RefSeq" id="NP_506429.2">
    <property type="nucleotide sequence ID" value="NM_074028.2"/>
</dbReference>
<dbReference type="InterPro" id="IPR019430">
    <property type="entry name" value="7TM_GPCR_serpentine_rcpt_Srx"/>
</dbReference>
<reference evidence="3 4" key="1">
    <citation type="journal article" date="1998" name="Science">
        <title>Genome sequence of the nematode C. elegans: a platform for investigating biology.</title>
        <authorList>
            <consortium name="The C. elegans sequencing consortium"/>
            <person name="Sulson J.E."/>
            <person name="Waterston R."/>
        </authorList>
    </citation>
    <scope>NUCLEOTIDE SEQUENCE [LARGE SCALE GENOMIC DNA]</scope>
    <source>
        <strain evidence="3 4">Bristol N2</strain>
    </source>
</reference>
<dbReference type="PhylomeDB" id="P90816"/>
<evidence type="ECO:0000313" key="5">
    <source>
        <dbReference type="WormBase" id="F09F3.2"/>
    </source>
</evidence>
<dbReference type="PIR" id="T20664">
    <property type="entry name" value="T20664"/>
</dbReference>
<gene>
    <name evidence="3 5" type="primary">srx-131</name>
    <name evidence="3" type="ORF">CELE_F09F3.2</name>
    <name evidence="5" type="ORF">F09F3.2</name>
</gene>
<dbReference type="PANTHER" id="PTHR46611">
    <property type="entry name" value="SERPENTINE RECEPTOR, CLASS X-RELATED"/>
    <property type="match status" value="1"/>
</dbReference>
<dbReference type="UCSC" id="F09F3.2">
    <property type="organism name" value="c. elegans"/>
</dbReference>
<feature type="transmembrane region" description="Helical" evidence="1">
    <location>
        <begin position="184"/>
        <end position="208"/>
    </location>
</feature>
<accession>P90816</accession>
<dbReference type="SMR" id="P90816"/>
<feature type="domain" description="7TM GPCR serpentine receptor class x (Srx)" evidence="2">
    <location>
        <begin position="25"/>
        <end position="284"/>
    </location>
</feature>
<keyword evidence="1" id="KW-1133">Transmembrane helix</keyword>
<proteinExistence type="predicted"/>
<sequence length="323" mass="36656">MEVIDQPVSAILAKQFFIFALLFTFSISFLGSICNLYLFYKFVTRASKPSGFQKLCTMKTFTNCTICMSFLFWVVPITGLSLTFNQLNKFFNQLIGVMAATWAYFTNSLLTICLSSNRFYCLYFPFGIKFLIGIPITTCAISAVLFITLAISVLSLIAGCSCIFDPNIFIWTGKGTLCEEYASIYVPAFIFVTTAITNSINIMTAVRLFMEKLTSLGVVESKRRRKRWIIMFSQNVVQDCLQLIDIINSYYLCKLNEDLWFQIVTVTFSFLTITALDGFVMFVFQEDIHPKFLKQVLRKYIGCKNSVGVFQSVGNTSFVNSPV</sequence>